<dbReference type="Pfam" id="PF01053">
    <property type="entry name" value="Cys_Met_Meta_PP"/>
    <property type="match status" value="1"/>
</dbReference>
<accession>A0ABT4VJV9</accession>
<evidence type="ECO:0000256" key="5">
    <source>
        <dbReference type="ARBA" id="ARBA00047517"/>
    </source>
</evidence>
<dbReference type="GO" id="GO:0047804">
    <property type="term" value="F:cysteine-S-conjugate beta-lyase activity"/>
    <property type="evidence" value="ECO:0007669"/>
    <property type="project" value="UniProtKB-EC"/>
</dbReference>
<dbReference type="RefSeq" id="WP_271087917.1">
    <property type="nucleotide sequence ID" value="NZ_JAPJZH010000002.1"/>
</dbReference>
<name>A0ABT4VJV9_9HYPH</name>
<comment type="caution">
    <text evidence="7">The sequence shown here is derived from an EMBL/GenBank/DDBJ whole genome shotgun (WGS) entry which is preliminary data.</text>
</comment>
<dbReference type="Gene3D" id="3.40.640.10">
    <property type="entry name" value="Type I PLP-dependent aspartate aminotransferase-like (Major domain)"/>
    <property type="match status" value="1"/>
</dbReference>
<keyword evidence="3 6" id="KW-0663">Pyridoxal phosphate</keyword>
<dbReference type="InterPro" id="IPR006233">
    <property type="entry name" value="Cys_b_lyase_bac"/>
</dbReference>
<organism evidence="7 8">
    <name type="scientific">Hoeflea poritis</name>
    <dbReference type="NCBI Taxonomy" id="2993659"/>
    <lineage>
        <taxon>Bacteria</taxon>
        <taxon>Pseudomonadati</taxon>
        <taxon>Pseudomonadota</taxon>
        <taxon>Alphaproteobacteria</taxon>
        <taxon>Hyphomicrobiales</taxon>
        <taxon>Rhizobiaceae</taxon>
        <taxon>Hoeflea</taxon>
    </lineage>
</organism>
<comment type="similarity">
    <text evidence="2 6">Belongs to the trans-sulfuration enzymes family.</text>
</comment>
<keyword evidence="8" id="KW-1185">Reference proteome</keyword>
<dbReference type="InterPro" id="IPR015424">
    <property type="entry name" value="PyrdxlP-dep_Trfase"/>
</dbReference>
<evidence type="ECO:0000256" key="6">
    <source>
        <dbReference type="RuleBase" id="RU362118"/>
    </source>
</evidence>
<dbReference type="InterPro" id="IPR015421">
    <property type="entry name" value="PyrdxlP-dep_Trfase_major"/>
</dbReference>
<evidence type="ECO:0000313" key="8">
    <source>
        <dbReference type="Proteomes" id="UP001148313"/>
    </source>
</evidence>
<dbReference type="PANTHER" id="PTHR43500">
    <property type="entry name" value="CYSTATHIONINE BETA-LYASE-RELATED"/>
    <property type="match status" value="1"/>
</dbReference>
<evidence type="ECO:0000256" key="1">
    <source>
        <dbReference type="ARBA" id="ARBA00001933"/>
    </source>
</evidence>
<dbReference type="PANTHER" id="PTHR43500:SF1">
    <property type="entry name" value="CYSTATHIONINE BETA-LYASE-RELATED"/>
    <property type="match status" value="1"/>
</dbReference>
<comment type="catalytic activity">
    <reaction evidence="5">
        <text>L,L-cystathionine + H2O = L-homocysteine + pyruvate + NH4(+)</text>
        <dbReference type="Rhea" id="RHEA:13965"/>
        <dbReference type="ChEBI" id="CHEBI:15361"/>
        <dbReference type="ChEBI" id="CHEBI:15377"/>
        <dbReference type="ChEBI" id="CHEBI:28938"/>
        <dbReference type="ChEBI" id="CHEBI:58161"/>
        <dbReference type="ChEBI" id="CHEBI:58199"/>
    </reaction>
</comment>
<comment type="cofactor">
    <cofactor evidence="1 6">
        <name>pyridoxal 5'-phosphate</name>
        <dbReference type="ChEBI" id="CHEBI:597326"/>
    </cofactor>
</comment>
<dbReference type="InterPro" id="IPR015422">
    <property type="entry name" value="PyrdxlP-dep_Trfase_small"/>
</dbReference>
<dbReference type="NCBIfam" id="TIGR01324">
    <property type="entry name" value="cysta_beta_ly_B"/>
    <property type="match status" value="1"/>
</dbReference>
<dbReference type="EMBL" id="JAPJZH010000002">
    <property type="protein sequence ID" value="MDA4844387.1"/>
    <property type="molecule type" value="Genomic_DNA"/>
</dbReference>
<sequence>MAETDREIKDSLVRAGRPDRVEGRHVNMPVELGSTMVFDTLAAFEAARAERYRSGTLYYNRYGNAASFKLETALATLEGASAVTLTSSGVAAITLTLMALTAPGTHLLVADNVYGNTRAFCDGVLAGQNVEVEYFDPMIGGRISALFRPNTAAIMFEAPGSGTFEVCDAPAIAEACRAHGVTSVFDGTWATPVFCRPLSLGVDVLVYSASKYISGHSDCMLGVVACSDADLAMRIRKHVMAVGDKTGGQEVMLVLRGLRTLDVRMKAIDAAGRRIADWFAGQPQVKRLLHPAFESCPGHEFWKRDYSGAAGLFGVIFHPCADDDVRAFVDALRHFGIGVSWGGYESLVLPVRPVRTAQRWDEPGPLIRFNIGLEDTQSLIDDLDAALPLMNTGLEA</sequence>
<dbReference type="PIRSF" id="PIRSF001434">
    <property type="entry name" value="CGS"/>
    <property type="match status" value="1"/>
</dbReference>
<dbReference type="InterPro" id="IPR000277">
    <property type="entry name" value="Cys/Met-Metab_PyrdxlP-dep_enz"/>
</dbReference>
<dbReference type="Gene3D" id="3.90.1150.10">
    <property type="entry name" value="Aspartate Aminotransferase, domain 1"/>
    <property type="match status" value="1"/>
</dbReference>
<dbReference type="Proteomes" id="UP001148313">
    <property type="component" value="Unassembled WGS sequence"/>
</dbReference>
<evidence type="ECO:0000313" key="7">
    <source>
        <dbReference type="EMBL" id="MDA4844387.1"/>
    </source>
</evidence>
<protein>
    <submittedName>
        <fullName evidence="7">Cystathionine beta-lyase</fullName>
        <ecNumber evidence="7">4.4.1.13</ecNumber>
    </submittedName>
</protein>
<gene>
    <name evidence="7" type="primary">metC</name>
    <name evidence="7" type="ORF">OOZ53_03455</name>
</gene>
<keyword evidence="4 7" id="KW-0456">Lyase</keyword>
<evidence type="ECO:0000256" key="2">
    <source>
        <dbReference type="ARBA" id="ARBA00009077"/>
    </source>
</evidence>
<dbReference type="SUPFAM" id="SSF53383">
    <property type="entry name" value="PLP-dependent transferases"/>
    <property type="match status" value="1"/>
</dbReference>
<evidence type="ECO:0000256" key="3">
    <source>
        <dbReference type="ARBA" id="ARBA00022898"/>
    </source>
</evidence>
<proteinExistence type="inferred from homology"/>
<reference evidence="7" key="1">
    <citation type="submission" date="2022-11" db="EMBL/GenBank/DDBJ databases">
        <title>Hoeflea poritis sp. nov., isolated from scleractinian coral Porites lutea.</title>
        <authorList>
            <person name="Zhang G."/>
            <person name="Wei Q."/>
            <person name="Cai L."/>
        </authorList>
    </citation>
    <scope>NUCLEOTIDE SEQUENCE</scope>
    <source>
        <strain evidence="7">E7-10</strain>
    </source>
</reference>
<dbReference type="EC" id="4.4.1.13" evidence="7"/>
<evidence type="ECO:0000256" key="4">
    <source>
        <dbReference type="ARBA" id="ARBA00023239"/>
    </source>
</evidence>